<dbReference type="RefSeq" id="WP_113885660.1">
    <property type="nucleotide sequence ID" value="NZ_QNSF01000030.1"/>
</dbReference>
<reference evidence="1 2" key="1">
    <citation type="submission" date="2018-06" db="EMBL/GenBank/DDBJ databases">
        <title>Freshwater and sediment microbial communities from various areas in North America, analyzing microbe dynamics in response to fracking.</title>
        <authorList>
            <person name="Lamendella R."/>
        </authorList>
    </citation>
    <scope>NUCLEOTIDE SEQUENCE [LARGE SCALE GENOMIC DNA]</scope>
    <source>
        <strain evidence="1 2">14_TX</strain>
    </source>
</reference>
<evidence type="ECO:0000313" key="2">
    <source>
        <dbReference type="Proteomes" id="UP000252731"/>
    </source>
</evidence>
<evidence type="ECO:0000313" key="1">
    <source>
        <dbReference type="EMBL" id="RBP86208.1"/>
    </source>
</evidence>
<dbReference type="AlphaFoldDB" id="A0A366JK49"/>
<accession>A0A366JK49</accession>
<dbReference type="EMBL" id="QNSF01000030">
    <property type="protein sequence ID" value="RBP86208.1"/>
    <property type="molecule type" value="Genomic_DNA"/>
</dbReference>
<comment type="caution">
    <text evidence="1">The sequence shown here is derived from an EMBL/GenBank/DDBJ whole genome shotgun (WGS) entry which is preliminary data.</text>
</comment>
<dbReference type="OrthoDB" id="2858906at2"/>
<proteinExistence type="predicted"/>
<organism evidence="1 2">
    <name type="scientific">Cytobacillus firmus</name>
    <name type="common">Bacillus firmus</name>
    <dbReference type="NCBI Taxonomy" id="1399"/>
    <lineage>
        <taxon>Bacteria</taxon>
        <taxon>Bacillati</taxon>
        <taxon>Bacillota</taxon>
        <taxon>Bacilli</taxon>
        <taxon>Bacillales</taxon>
        <taxon>Bacillaceae</taxon>
        <taxon>Cytobacillus</taxon>
    </lineage>
</organism>
<dbReference type="Proteomes" id="UP000252731">
    <property type="component" value="Unassembled WGS sequence"/>
</dbReference>
<sequence length="136" mass="15976">MSLASYIGCNIEIPINDHEYSDDFFYIGGCFAGDDELQNVKKYQFTTPYIYEVSSHWGIQIFKYMDPEASTESKKKLIELCKIMDSYLEKGDFFELYSCWVGEETDKREGELTLQINNFDINQIEIPEKTLVRFEK</sequence>
<name>A0A366JK49_CYTFI</name>
<keyword evidence="2" id="KW-1185">Reference proteome</keyword>
<protein>
    <submittedName>
        <fullName evidence="1">Uncharacterized protein</fullName>
    </submittedName>
</protein>
<gene>
    <name evidence="1" type="ORF">DFO70_13014</name>
</gene>